<feature type="domain" description="Nephrocystin 3-like N-terminal" evidence="3">
    <location>
        <begin position="354"/>
        <end position="518"/>
    </location>
</feature>
<reference evidence="4 5" key="1">
    <citation type="submission" date="2024-07" db="EMBL/GenBank/DDBJ databases">
        <title>Section-level genome sequencing and comparative genomics of Aspergillus sections Usti and Cavernicolus.</title>
        <authorList>
            <consortium name="Lawrence Berkeley National Laboratory"/>
            <person name="Nybo J.L."/>
            <person name="Vesth T.C."/>
            <person name="Theobald S."/>
            <person name="Frisvad J.C."/>
            <person name="Larsen T.O."/>
            <person name="Kjaerboelling I."/>
            <person name="Rothschild-Mancinelli K."/>
            <person name="Lyhne E.K."/>
            <person name="Kogle M.E."/>
            <person name="Barry K."/>
            <person name="Clum A."/>
            <person name="Na H."/>
            <person name="Ledsgaard L."/>
            <person name="Lin J."/>
            <person name="Lipzen A."/>
            <person name="Kuo A."/>
            <person name="Riley R."/>
            <person name="Mondo S."/>
            <person name="LaButti K."/>
            <person name="Haridas S."/>
            <person name="Pangalinan J."/>
            <person name="Salamov A.A."/>
            <person name="Simmons B.A."/>
            <person name="Magnuson J.K."/>
            <person name="Chen J."/>
            <person name="Drula E."/>
            <person name="Henrissat B."/>
            <person name="Wiebenga A."/>
            <person name="Lubbers R.J."/>
            <person name="Gomes A.C."/>
            <person name="Makela M.R."/>
            <person name="Stajich J."/>
            <person name="Grigoriev I.V."/>
            <person name="Mortensen U.H."/>
            <person name="De vries R.P."/>
            <person name="Baker S.E."/>
            <person name="Andersen M.R."/>
        </authorList>
    </citation>
    <scope>NUCLEOTIDE SEQUENCE [LARGE SCALE GENOMIC DNA]</scope>
    <source>
        <strain evidence="4 5">CBS 600.67</strain>
    </source>
</reference>
<dbReference type="InterPro" id="IPR027417">
    <property type="entry name" value="P-loop_NTPase"/>
</dbReference>
<proteinExistence type="predicted"/>
<evidence type="ECO:0000313" key="4">
    <source>
        <dbReference type="EMBL" id="KAL2833725.1"/>
    </source>
</evidence>
<dbReference type="PANTHER" id="PTHR46082">
    <property type="entry name" value="ATP/GTP-BINDING PROTEIN-RELATED"/>
    <property type="match status" value="1"/>
</dbReference>
<dbReference type="Pfam" id="PF12796">
    <property type="entry name" value="Ank_2"/>
    <property type="match status" value="2"/>
</dbReference>
<dbReference type="SUPFAM" id="SSF53167">
    <property type="entry name" value="Purine and uridine phosphorylases"/>
    <property type="match status" value="1"/>
</dbReference>
<evidence type="ECO:0000259" key="3">
    <source>
        <dbReference type="Pfam" id="PF24883"/>
    </source>
</evidence>
<comment type="caution">
    <text evidence="4">The sequence shown here is derived from an EMBL/GenBank/DDBJ whole genome shotgun (WGS) entry which is preliminary data.</text>
</comment>
<name>A0ABR4J113_9EURO</name>
<dbReference type="PROSITE" id="PS50088">
    <property type="entry name" value="ANK_REPEAT"/>
    <property type="match status" value="3"/>
</dbReference>
<dbReference type="Pfam" id="PF24883">
    <property type="entry name" value="NPHP3_N"/>
    <property type="match status" value="1"/>
</dbReference>
<evidence type="ECO:0000313" key="5">
    <source>
        <dbReference type="Proteomes" id="UP001610335"/>
    </source>
</evidence>
<dbReference type="Gene3D" id="1.25.40.20">
    <property type="entry name" value="Ankyrin repeat-containing domain"/>
    <property type="match status" value="2"/>
</dbReference>
<dbReference type="InterPro" id="IPR053137">
    <property type="entry name" value="NLR-like"/>
</dbReference>
<evidence type="ECO:0000256" key="1">
    <source>
        <dbReference type="ARBA" id="ARBA00022737"/>
    </source>
</evidence>
<dbReference type="EMBL" id="JBFXLS010000003">
    <property type="protein sequence ID" value="KAL2833725.1"/>
    <property type="molecule type" value="Genomic_DNA"/>
</dbReference>
<keyword evidence="5" id="KW-1185">Reference proteome</keyword>
<dbReference type="InterPro" id="IPR002110">
    <property type="entry name" value="Ankyrin_rpt"/>
</dbReference>
<organism evidence="4 5">
    <name type="scientific">Aspergillus cavernicola</name>
    <dbReference type="NCBI Taxonomy" id="176166"/>
    <lineage>
        <taxon>Eukaryota</taxon>
        <taxon>Fungi</taxon>
        <taxon>Dikarya</taxon>
        <taxon>Ascomycota</taxon>
        <taxon>Pezizomycotina</taxon>
        <taxon>Eurotiomycetes</taxon>
        <taxon>Eurotiomycetidae</taxon>
        <taxon>Eurotiales</taxon>
        <taxon>Aspergillaceae</taxon>
        <taxon>Aspergillus</taxon>
        <taxon>Aspergillus subgen. Nidulantes</taxon>
    </lineage>
</organism>
<dbReference type="InterPro" id="IPR056884">
    <property type="entry name" value="NPHP3-like_N"/>
</dbReference>
<dbReference type="PANTHER" id="PTHR46082:SF11">
    <property type="entry name" value="AAA+ ATPASE DOMAIN-CONTAINING PROTEIN-RELATED"/>
    <property type="match status" value="1"/>
</dbReference>
<feature type="repeat" description="ANK" evidence="2">
    <location>
        <begin position="934"/>
        <end position="958"/>
    </location>
</feature>
<accession>A0ABR4J113</accession>
<protein>
    <submittedName>
        <fullName evidence="4">Purine and uridine phosphorylase</fullName>
    </submittedName>
</protein>
<dbReference type="Gene3D" id="3.40.50.300">
    <property type="entry name" value="P-loop containing nucleotide triphosphate hydrolases"/>
    <property type="match status" value="1"/>
</dbReference>
<keyword evidence="1" id="KW-0677">Repeat</keyword>
<dbReference type="SUPFAM" id="SSF52540">
    <property type="entry name" value="P-loop containing nucleoside triphosphate hydrolases"/>
    <property type="match status" value="1"/>
</dbReference>
<dbReference type="InterPro" id="IPR036770">
    <property type="entry name" value="Ankyrin_rpt-contain_sf"/>
</dbReference>
<dbReference type="InterPro" id="IPR035994">
    <property type="entry name" value="Nucleoside_phosphorylase_sf"/>
</dbReference>
<evidence type="ECO:0000256" key="2">
    <source>
        <dbReference type="PROSITE-ProRule" id="PRU00023"/>
    </source>
</evidence>
<feature type="repeat" description="ANK" evidence="2">
    <location>
        <begin position="968"/>
        <end position="989"/>
    </location>
</feature>
<dbReference type="SMART" id="SM00248">
    <property type="entry name" value="ANK"/>
    <property type="match status" value="4"/>
</dbReference>
<sequence>MPHKRRLSHERYTVAIICPLEIELRAVRYMLDEEHEGLPQDSRDPNRYVLGTFSGHNVVLATLPAHAHWTVPAARVAVHLTRTFCAIKMRLLVGIGGGIPNATHDIRLGDVVVSDPQGSLGGVVQYDMGAETVNGFRRTGSLKPPPAQWQGILNAMKANHRNGPNRISSSVSTMLQRYPQHQEYRRPPPTADVLFNSSYTHKNREPTCASCNTRMTVPRAARSSPQESKVFYGRIASGDRVIKAASKRDLLARDCGGALCFEMEAAGLMNDFECIVIRGISDYSDSHKNDHWHGYAAAAASALAKEILTYPFIAFELLEAGLQQHDPRRIDILNSLHFFNYQEPKDSTPRRVDGTWEWLIHDSQFQDWNEGRARGLLLVSGDPGCGKSVLTRYLVDEVILNSDSRTVCYFFFGDTMPYNYLVLTLSCILHQLFTQHPELLCDTIVEQFKQGDELIYDSFEMLWGIFLSVTQHHTGEIVIILDAFSELSQESQDELLKAFYRLFDDEKPTCELKILLTSQPYPSVQTPFHILDGRVPWAHIRGEESPRAQRIAEDINAIIRHRVAEIAASRHLLAAEQEFILAQLTSLPNWTYIWPQDVLEAIESSSSITTTTIRETIQILPRSLDEASSSLLWRFLDHDDARTLYHILVAARRPLSVGELAMAMAIKQAGHANIEIESTDKFKESIREVSRLLATIPNDKVHLLDPTINDLLVQNPGERHQSIAYRACRAPSESHEIMAKACLELLHSQTLNIASHNWDRMVQTTAHDPFLQYAIENWHYHLRKADLFDDDPKYRLVKDILARKDDIGWFWHMNGMVDRPIFPLTPLMKASFLGLDHAVTDLLQTQPASMKALTHCGRSALSLAAEAGHDNIVQILLSHAHRRCFILRLFTKPAANKPDKTKRTPLWYAATRGHKSTVKLLLEAKASPDTKDTESLTPLASAATNGHTAIVQFLLATGKVNPNSKDSSGRTPLMHAVHNNDVEIVRLLLATRTTDLTLRDKYDWTALDYASKHGITDLLDPTGCQLDDNYDEDFTISRTISESESVVDIEYEQNAAGACY</sequence>
<dbReference type="Gene3D" id="3.40.50.1580">
    <property type="entry name" value="Nucleoside phosphorylase domain"/>
    <property type="match status" value="1"/>
</dbReference>
<dbReference type="Proteomes" id="UP001610335">
    <property type="component" value="Unassembled WGS sequence"/>
</dbReference>
<keyword evidence="2" id="KW-0040">ANK repeat</keyword>
<dbReference type="SUPFAM" id="SSF48403">
    <property type="entry name" value="Ankyrin repeat"/>
    <property type="match status" value="1"/>
</dbReference>
<dbReference type="PROSITE" id="PS50297">
    <property type="entry name" value="ANK_REP_REGION"/>
    <property type="match status" value="3"/>
</dbReference>
<feature type="repeat" description="ANK" evidence="2">
    <location>
        <begin position="901"/>
        <end position="933"/>
    </location>
</feature>
<gene>
    <name evidence="4" type="ORF">BDW59DRAFT_156527</name>
</gene>